<keyword evidence="3" id="KW-1185">Reference proteome</keyword>
<feature type="transmembrane region" description="Helical" evidence="1">
    <location>
        <begin position="101"/>
        <end position="123"/>
    </location>
</feature>
<feature type="transmembrane region" description="Helical" evidence="1">
    <location>
        <begin position="272"/>
        <end position="294"/>
    </location>
</feature>
<organism evidence="2 3">
    <name type="scientific">Arthrobacter pigmenti</name>
    <dbReference type="NCBI Taxonomy" id="271432"/>
    <lineage>
        <taxon>Bacteria</taxon>
        <taxon>Bacillati</taxon>
        <taxon>Actinomycetota</taxon>
        <taxon>Actinomycetes</taxon>
        <taxon>Micrococcales</taxon>
        <taxon>Micrococcaceae</taxon>
        <taxon>Arthrobacter</taxon>
    </lineage>
</organism>
<evidence type="ECO:0000313" key="2">
    <source>
        <dbReference type="EMBL" id="NJC24245.1"/>
    </source>
</evidence>
<feature type="transmembrane region" description="Helical" evidence="1">
    <location>
        <begin position="7"/>
        <end position="28"/>
    </location>
</feature>
<feature type="transmembrane region" description="Helical" evidence="1">
    <location>
        <begin position="241"/>
        <end position="260"/>
    </location>
</feature>
<gene>
    <name evidence="2" type="ORF">BJ994_003321</name>
</gene>
<sequence length="379" mass="38900">MRNPPVILVAAACVISALGYAMYIFGSPIPGERFILVLPPVLIAAAAAVILTRSLNTRALPWIFVGLVALSAVSVQLFGASFSAGMDAADAGRQAGPLANLALPIGVAGILASGAAAGLLLGLTLLRRRPPPQRAILAALAGLLLAVPLFVLQFNPMHAVILSFVVLLVLVLPRTLSKTGTQSKPGTLPEDQQHQTVAQPASPQSLRILGALALVILLAVWGAGAWVGFREMGRPEATTAMGIAAGAATFAALPLVRAAALIGQARTSRRRWVTASFLPLVGITAATIIQLIGYSPDGSGLFTAAGIAGVSVGVWLAIAIDSSAAMPHVRIAVALALTIGGTVVWFYTVPTTGGILLVVPALLLIFRGRRFSRPAVAVS</sequence>
<keyword evidence="1" id="KW-1133">Transmembrane helix</keyword>
<accession>A0A846RXD5</accession>
<feature type="transmembrane region" description="Helical" evidence="1">
    <location>
        <begin position="59"/>
        <end position="81"/>
    </location>
</feature>
<feature type="transmembrane region" description="Helical" evidence="1">
    <location>
        <begin position="135"/>
        <end position="152"/>
    </location>
</feature>
<feature type="transmembrane region" description="Helical" evidence="1">
    <location>
        <begin position="158"/>
        <end position="176"/>
    </location>
</feature>
<protein>
    <submittedName>
        <fullName evidence="2">Uncharacterized protein</fullName>
    </submittedName>
</protein>
<feature type="transmembrane region" description="Helical" evidence="1">
    <location>
        <begin position="34"/>
        <end position="52"/>
    </location>
</feature>
<keyword evidence="1" id="KW-0812">Transmembrane</keyword>
<proteinExistence type="predicted"/>
<keyword evidence="1" id="KW-0472">Membrane</keyword>
<feature type="transmembrane region" description="Helical" evidence="1">
    <location>
        <begin position="300"/>
        <end position="320"/>
    </location>
</feature>
<dbReference type="EMBL" id="JAATJL010000001">
    <property type="protein sequence ID" value="NJC24245.1"/>
    <property type="molecule type" value="Genomic_DNA"/>
</dbReference>
<name>A0A846RXD5_9MICC</name>
<comment type="caution">
    <text evidence="2">The sequence shown here is derived from an EMBL/GenBank/DDBJ whole genome shotgun (WGS) entry which is preliminary data.</text>
</comment>
<evidence type="ECO:0000256" key="1">
    <source>
        <dbReference type="SAM" id="Phobius"/>
    </source>
</evidence>
<dbReference type="Proteomes" id="UP000547458">
    <property type="component" value="Unassembled WGS sequence"/>
</dbReference>
<dbReference type="AlphaFoldDB" id="A0A846RXD5"/>
<feature type="transmembrane region" description="Helical" evidence="1">
    <location>
        <begin position="329"/>
        <end position="347"/>
    </location>
</feature>
<dbReference type="RefSeq" id="WP_167995517.1">
    <property type="nucleotide sequence ID" value="NZ_JAATJL010000001.1"/>
</dbReference>
<reference evidence="2 3" key="1">
    <citation type="submission" date="2020-03" db="EMBL/GenBank/DDBJ databases">
        <title>Sequencing the genomes of 1000 actinobacteria strains.</title>
        <authorList>
            <person name="Klenk H.-P."/>
        </authorList>
    </citation>
    <scope>NUCLEOTIDE SEQUENCE [LARGE SCALE GENOMIC DNA]</scope>
    <source>
        <strain evidence="2 3">DSM 16403</strain>
    </source>
</reference>
<evidence type="ECO:0000313" key="3">
    <source>
        <dbReference type="Proteomes" id="UP000547458"/>
    </source>
</evidence>
<feature type="transmembrane region" description="Helical" evidence="1">
    <location>
        <begin position="208"/>
        <end position="229"/>
    </location>
</feature>